<dbReference type="InterPro" id="IPR050921">
    <property type="entry name" value="T4SS_GSP_E_ATPase"/>
</dbReference>
<feature type="compositionally biased region" description="Basic and acidic residues" evidence="2">
    <location>
        <begin position="86"/>
        <end position="100"/>
    </location>
</feature>
<name>A0ABQ3MVJ8_9BACI</name>
<evidence type="ECO:0000259" key="3">
    <source>
        <dbReference type="Pfam" id="PF00437"/>
    </source>
</evidence>
<dbReference type="EMBL" id="BNDS01000001">
    <property type="protein sequence ID" value="GHH96695.1"/>
    <property type="molecule type" value="Genomic_DNA"/>
</dbReference>
<dbReference type="PANTHER" id="PTHR30486">
    <property type="entry name" value="TWITCHING MOTILITY PROTEIN PILT"/>
    <property type="match status" value="1"/>
</dbReference>
<dbReference type="InterPro" id="IPR027417">
    <property type="entry name" value="P-loop_NTPase"/>
</dbReference>
<dbReference type="Gene3D" id="3.40.50.300">
    <property type="entry name" value="P-loop containing nucleotide triphosphate hydrolases"/>
    <property type="match status" value="1"/>
</dbReference>
<feature type="compositionally biased region" description="Basic and acidic residues" evidence="2">
    <location>
        <begin position="1"/>
        <end position="12"/>
    </location>
</feature>
<evidence type="ECO:0000313" key="4">
    <source>
        <dbReference type="EMBL" id="GHH96695.1"/>
    </source>
</evidence>
<feature type="domain" description="Bacterial type II secretion system protein E" evidence="3">
    <location>
        <begin position="184"/>
        <end position="460"/>
    </location>
</feature>
<dbReference type="PANTHER" id="PTHR30486:SF15">
    <property type="entry name" value="TYPE II_IV SECRETION SYSTEM ATPASE"/>
    <property type="match status" value="1"/>
</dbReference>
<evidence type="ECO:0000313" key="5">
    <source>
        <dbReference type="Proteomes" id="UP000637074"/>
    </source>
</evidence>
<comment type="caution">
    <text evidence="4">The sequence shown here is derived from an EMBL/GenBank/DDBJ whole genome shotgun (WGS) entry which is preliminary data.</text>
</comment>
<accession>A0ABQ3MVJ8</accession>
<sequence length="538" mass="59367">MGLLEKMKEKSNRPSSIGQRNSGLPEYSNEATQHKSPPMPEREVSEPSPIRSGSERKQDAAPDVKRQAEDGGQDKPNVPEMSSVKLENEKKAVQPKKEKPAGTLKTKLKGTIPINFSPQYNEKNKKLKEELQRKILEGFVYDSPEDITTKLEGMAQDIIQGDAALQGNVDRHMVITELVNDITGFGPINPLLADHNVSEIMVNGPNQVYAERKGRLELTEIKFRDNEHVMNMIDKIVAPLGRRIDESSPMVDARLPDGSRVNAIVPPLALNGPTVTIRKFSADPLTMDDLIAFGTLTKEMAVFIEACVKARLNIFVSGGTGSGKTTTLNVLSSFIPNDERIITIEDAAELQLGQEHVVSLETRPPNIEGKGAITIRDLVRNSLRMRPERIVIGEVRGAEALDMLQAMNTGHDGSLATGHSNSPRDMISRLETMVLMAGMELPIRAIREQIAGALDLIIQQSRLKDGSRKITNITEVQGMEGDVIVLQDIFVFEQQGIDSNGKIIGKLVPTGVRPAFYDRFEHAGIHIPPSIFFEKEED</sequence>
<dbReference type="InterPro" id="IPR001482">
    <property type="entry name" value="T2SS/T4SS_dom"/>
</dbReference>
<evidence type="ECO:0000256" key="1">
    <source>
        <dbReference type="ARBA" id="ARBA00006611"/>
    </source>
</evidence>
<keyword evidence="5" id="KW-1185">Reference proteome</keyword>
<proteinExistence type="inferred from homology"/>
<reference evidence="4 5" key="1">
    <citation type="journal article" date="2022" name="Int. J. Syst. Evol. Microbiol.">
        <title>Neobacillus kokaensis sp. nov., isolated from soil.</title>
        <authorList>
            <person name="Yuki K."/>
            <person name="Matsubara H."/>
            <person name="Yamaguchi S."/>
        </authorList>
    </citation>
    <scope>NUCLEOTIDE SEQUENCE [LARGE SCALE GENOMIC DNA]</scope>
    <source>
        <strain evidence="4 5">LOB 377</strain>
    </source>
</reference>
<dbReference type="CDD" id="cd01130">
    <property type="entry name" value="VirB11-like_ATPase"/>
    <property type="match status" value="1"/>
</dbReference>
<dbReference type="SUPFAM" id="SSF52540">
    <property type="entry name" value="P-loop containing nucleoside triphosphate hydrolases"/>
    <property type="match status" value="1"/>
</dbReference>
<gene>
    <name evidence="4" type="ORF">AM1BK_02380</name>
</gene>
<comment type="similarity">
    <text evidence="1">Belongs to the GSP E family.</text>
</comment>
<organism evidence="4 5">
    <name type="scientific">Neobacillus kokaensis</name>
    <dbReference type="NCBI Taxonomy" id="2759023"/>
    <lineage>
        <taxon>Bacteria</taxon>
        <taxon>Bacillati</taxon>
        <taxon>Bacillota</taxon>
        <taxon>Bacilli</taxon>
        <taxon>Bacillales</taxon>
        <taxon>Bacillaceae</taxon>
        <taxon>Neobacillus</taxon>
    </lineage>
</organism>
<dbReference type="Gene3D" id="3.30.450.380">
    <property type="match status" value="1"/>
</dbReference>
<feature type="compositionally biased region" description="Polar residues" evidence="2">
    <location>
        <begin position="13"/>
        <end position="22"/>
    </location>
</feature>
<evidence type="ECO:0000256" key="2">
    <source>
        <dbReference type="SAM" id="MobiDB-lite"/>
    </source>
</evidence>
<dbReference type="Pfam" id="PF00437">
    <property type="entry name" value="T2SSE"/>
    <property type="match status" value="1"/>
</dbReference>
<feature type="compositionally biased region" description="Basic and acidic residues" evidence="2">
    <location>
        <begin position="53"/>
        <end position="73"/>
    </location>
</feature>
<feature type="region of interest" description="Disordered" evidence="2">
    <location>
        <begin position="1"/>
        <end position="104"/>
    </location>
</feature>
<protein>
    <recommendedName>
        <fullName evidence="3">Bacterial type II secretion system protein E domain-containing protein</fullName>
    </recommendedName>
</protein>
<dbReference type="Proteomes" id="UP000637074">
    <property type="component" value="Unassembled WGS sequence"/>
</dbReference>